<keyword evidence="5 9" id="KW-1133">Transmembrane helix</keyword>
<dbReference type="PANTHER" id="PTHR20961:SF38">
    <property type="entry name" value="PROTEIN O-LINKED-MANNOSE BETA-1,4-N-ACETYLGLUCOSAMINYLTRANSFERASE 2"/>
    <property type="match status" value="1"/>
</dbReference>
<organism evidence="11 12">
    <name type="scientific">Manihot esculenta</name>
    <name type="common">Cassava</name>
    <name type="synonym">Jatropha manihot</name>
    <dbReference type="NCBI Taxonomy" id="3983"/>
    <lineage>
        <taxon>Eukaryota</taxon>
        <taxon>Viridiplantae</taxon>
        <taxon>Streptophyta</taxon>
        <taxon>Embryophyta</taxon>
        <taxon>Tracheophyta</taxon>
        <taxon>Spermatophyta</taxon>
        <taxon>Magnoliopsida</taxon>
        <taxon>eudicotyledons</taxon>
        <taxon>Gunneridae</taxon>
        <taxon>Pentapetalae</taxon>
        <taxon>rosids</taxon>
        <taxon>fabids</taxon>
        <taxon>Malpighiales</taxon>
        <taxon>Euphorbiaceae</taxon>
        <taxon>Crotonoideae</taxon>
        <taxon>Manihoteae</taxon>
        <taxon>Manihot</taxon>
    </lineage>
</organism>
<evidence type="ECO:0000256" key="9">
    <source>
        <dbReference type="SAM" id="Phobius"/>
    </source>
</evidence>
<evidence type="ECO:0000256" key="3">
    <source>
        <dbReference type="ARBA" id="ARBA00022679"/>
    </source>
</evidence>
<evidence type="ECO:0000256" key="5">
    <source>
        <dbReference type="ARBA" id="ARBA00022989"/>
    </source>
</evidence>
<keyword evidence="12" id="KW-1185">Reference proteome</keyword>
<keyword evidence="2" id="KW-0328">Glycosyltransferase</keyword>
<dbReference type="GO" id="GO:0016763">
    <property type="term" value="F:pentosyltransferase activity"/>
    <property type="evidence" value="ECO:0007669"/>
    <property type="project" value="UniProtKB-ARBA"/>
</dbReference>
<dbReference type="Proteomes" id="UP000091857">
    <property type="component" value="Chromosome 7"/>
</dbReference>
<evidence type="ECO:0000256" key="1">
    <source>
        <dbReference type="ARBA" id="ARBA00004323"/>
    </source>
</evidence>
<evidence type="ECO:0000256" key="6">
    <source>
        <dbReference type="ARBA" id="ARBA00023136"/>
    </source>
</evidence>
<sequence length="482" mass="55320">MAKSPPLLTRPQSHSPKKYHQHPKRRPMSPFCISIFLLVTCVAFFTLFQIQSLHTPPSSSSPWSLMHQWRKVTTSSQELTSMAEKLKQAVTFLPLKDLRYQDKALEGHTWFMSSMYDIHEEGEVQYQQFPSESSNGRLLCLKGRDTHDGSWNSYALAWPETLPLNASLLKGLTFVSYNHYNYDNIWHGLSAVVPFVAWHIRNGCESPSRWILYHWGELRFKMSTWLRTLTEATYGADPYIEGFEWANNSEPVCFEKAVVMRHNEGGMSRERRIETYDLMRCKARAYCNLSLEDARINDKGLPRIGLTLFMRTGPRSFRNESAVIGIFEKECAKVEGCKLMVAYSNNLTFCEQVKLMSLTDILASPHGAQLTNMFLMDRNSSVMEFFPKGWLKLAGVGQYVYHWIASWSGMKHQGAWRDPDGDPCPFPEDDRRCMSVYKGGKIGFNETYFSEWAANILSEVKRRKMENVSNNTTASTSSCPCS</sequence>
<dbReference type="AlphaFoldDB" id="A0A2C9VI93"/>
<keyword evidence="4 9" id="KW-0812">Transmembrane</keyword>
<dbReference type="Gramene" id="Manes.07G037200.1.v8.1">
    <property type="protein sequence ID" value="Manes.07G037200.1.v8.1.CDS"/>
    <property type="gene ID" value="Manes.07G037200.v8.1"/>
</dbReference>
<accession>A0A2C9VI93</accession>
<proteinExistence type="predicted"/>
<evidence type="ECO:0000259" key="10">
    <source>
        <dbReference type="Pfam" id="PF04577"/>
    </source>
</evidence>
<dbReference type="OMA" id="DDDRRCM"/>
<evidence type="ECO:0000313" key="11">
    <source>
        <dbReference type="EMBL" id="OAY45165.1"/>
    </source>
</evidence>
<gene>
    <name evidence="11" type="ORF">MANES_07G037200v8</name>
</gene>
<dbReference type="Pfam" id="PF04577">
    <property type="entry name" value="Glyco_transf_61"/>
    <property type="match status" value="1"/>
</dbReference>
<dbReference type="GO" id="GO:0000139">
    <property type="term" value="C:Golgi membrane"/>
    <property type="evidence" value="ECO:0007669"/>
    <property type="project" value="UniProtKB-SubCell"/>
</dbReference>
<comment type="caution">
    <text evidence="11">The sequence shown here is derived from an EMBL/GenBank/DDBJ whole genome shotgun (WGS) entry which is preliminary data.</text>
</comment>
<dbReference type="PANTHER" id="PTHR20961">
    <property type="entry name" value="GLYCOSYLTRANSFERASE"/>
    <property type="match status" value="1"/>
</dbReference>
<comment type="subcellular location">
    <subcellularLocation>
        <location evidence="1">Golgi apparatus membrane</location>
        <topology evidence="1">Single-pass type II membrane protein</topology>
    </subcellularLocation>
</comment>
<protein>
    <recommendedName>
        <fullName evidence="10">Glycosyltransferase 61 catalytic domain-containing protein</fullName>
    </recommendedName>
</protein>
<dbReference type="EMBL" id="CM004393">
    <property type="protein sequence ID" value="OAY45165.1"/>
    <property type="molecule type" value="Genomic_DNA"/>
</dbReference>
<evidence type="ECO:0000256" key="8">
    <source>
        <dbReference type="SAM" id="MobiDB-lite"/>
    </source>
</evidence>
<evidence type="ECO:0000313" key="12">
    <source>
        <dbReference type="Proteomes" id="UP000091857"/>
    </source>
</evidence>
<reference evidence="12" key="1">
    <citation type="journal article" date="2016" name="Nat. Biotechnol.">
        <title>Sequencing wild and cultivated cassava and related species reveals extensive interspecific hybridization and genetic diversity.</title>
        <authorList>
            <person name="Bredeson J.V."/>
            <person name="Lyons J.B."/>
            <person name="Prochnik S.E."/>
            <person name="Wu G.A."/>
            <person name="Ha C.M."/>
            <person name="Edsinger-Gonzales E."/>
            <person name="Grimwood J."/>
            <person name="Schmutz J."/>
            <person name="Rabbi I.Y."/>
            <person name="Egesi C."/>
            <person name="Nauluvula P."/>
            <person name="Lebot V."/>
            <person name="Ndunguru J."/>
            <person name="Mkamilo G."/>
            <person name="Bart R.S."/>
            <person name="Setter T.L."/>
            <person name="Gleadow R.M."/>
            <person name="Kulakow P."/>
            <person name="Ferguson M.E."/>
            <person name="Rounsley S."/>
            <person name="Rokhsar D.S."/>
        </authorList>
    </citation>
    <scope>NUCLEOTIDE SEQUENCE [LARGE SCALE GENOMIC DNA]</scope>
    <source>
        <strain evidence="12">cv. AM560-2</strain>
    </source>
</reference>
<dbReference type="InterPro" id="IPR007657">
    <property type="entry name" value="Glycosyltransferase_61"/>
</dbReference>
<keyword evidence="3" id="KW-0808">Transferase</keyword>
<feature type="region of interest" description="Disordered" evidence="8">
    <location>
        <begin position="1"/>
        <end position="25"/>
    </location>
</feature>
<dbReference type="InterPro" id="IPR049625">
    <property type="entry name" value="Glyco_transf_61_cat"/>
</dbReference>
<evidence type="ECO:0000256" key="2">
    <source>
        <dbReference type="ARBA" id="ARBA00022676"/>
    </source>
</evidence>
<dbReference type="STRING" id="3983.A0A2C9VI93"/>
<feature type="domain" description="Glycosyltransferase 61 catalytic" evidence="10">
    <location>
        <begin position="294"/>
        <end position="383"/>
    </location>
</feature>
<evidence type="ECO:0000256" key="4">
    <source>
        <dbReference type="ARBA" id="ARBA00022692"/>
    </source>
</evidence>
<feature type="compositionally biased region" description="Basic residues" evidence="8">
    <location>
        <begin position="15"/>
        <end position="25"/>
    </location>
</feature>
<evidence type="ECO:0000256" key="7">
    <source>
        <dbReference type="ARBA" id="ARBA00023180"/>
    </source>
</evidence>
<feature type="transmembrane region" description="Helical" evidence="9">
    <location>
        <begin position="31"/>
        <end position="50"/>
    </location>
</feature>
<keyword evidence="7" id="KW-0325">Glycoprotein</keyword>
<dbReference type="OrthoDB" id="529273at2759"/>
<dbReference type="GO" id="GO:0016757">
    <property type="term" value="F:glycosyltransferase activity"/>
    <property type="evidence" value="ECO:0000318"/>
    <property type="project" value="GO_Central"/>
</dbReference>
<name>A0A2C9VI93_MANES</name>
<keyword evidence="6 9" id="KW-0472">Membrane</keyword>